<protein>
    <recommendedName>
        <fullName evidence="3">ATP-grasp domain-containing protein</fullName>
    </recommendedName>
</protein>
<dbReference type="RefSeq" id="WP_184626568.1">
    <property type="nucleotide sequence ID" value="NZ_JACHCC010000008.1"/>
</dbReference>
<comment type="caution">
    <text evidence="1">The sequence shown here is derived from an EMBL/GenBank/DDBJ whole genome shotgun (WGS) entry which is preliminary data.</text>
</comment>
<accession>A0A7X0J5A9</accession>
<name>A0A7X0J5A9_9SPHI</name>
<dbReference type="EMBL" id="JACHCC010000008">
    <property type="protein sequence ID" value="MBB6501135.1"/>
    <property type="molecule type" value="Genomic_DNA"/>
</dbReference>
<organism evidence="1 2">
    <name type="scientific">Pedobacter cryoconitis</name>
    <dbReference type="NCBI Taxonomy" id="188932"/>
    <lineage>
        <taxon>Bacteria</taxon>
        <taxon>Pseudomonadati</taxon>
        <taxon>Bacteroidota</taxon>
        <taxon>Sphingobacteriia</taxon>
        <taxon>Sphingobacteriales</taxon>
        <taxon>Sphingobacteriaceae</taxon>
        <taxon>Pedobacter</taxon>
    </lineage>
</organism>
<dbReference type="Proteomes" id="UP000521017">
    <property type="component" value="Unassembled WGS sequence"/>
</dbReference>
<dbReference type="AlphaFoldDB" id="A0A7X0J5A9"/>
<evidence type="ECO:0000313" key="1">
    <source>
        <dbReference type="EMBL" id="MBB6501135.1"/>
    </source>
</evidence>
<gene>
    <name evidence="1" type="ORF">HDF25_003298</name>
</gene>
<dbReference type="SUPFAM" id="SSF56059">
    <property type="entry name" value="Glutathione synthetase ATP-binding domain-like"/>
    <property type="match status" value="1"/>
</dbReference>
<evidence type="ECO:0008006" key="3">
    <source>
        <dbReference type="Google" id="ProtNLM"/>
    </source>
</evidence>
<proteinExistence type="predicted"/>
<sequence length="416" mass="48651">MEKTDIFLAEIISDIESSDISRIEKKTKHEPFELWSDPALLSDLAGNTGAFFVRAILSKLNINEHRVLRWRLENKYRQYEVLNHYIPGCMARSISFSQLLNEPNGAQRIRELCEDGYFVKSTLGHSTGRLNSFDRTAELENIISSYQHEDDNLQKWMLQEKLDLKEEFRIHTFNRDLIYGVTFIMAGEDSSISIAAEAYVTEILKKLPDTILNGTLIGWDIGITTNQKFYIIETNITGFHPEFHRGFQTSGYFGDPDYGSIMCAWLNNYFKNNYNVSVGSVETTLFQSSRFYEKFMFYTSLFRNEHMELLKNKAKGTRVSAIIYLGEDINLLLITLLRYFQEEDFAKRYYLITDKKYATELSGLLAKNDLLRVVSEDSLFTVAQYMLIKELKYERRKRISFYHTMRLIKEDSCFMI</sequence>
<evidence type="ECO:0000313" key="2">
    <source>
        <dbReference type="Proteomes" id="UP000521017"/>
    </source>
</evidence>
<reference evidence="1 2" key="1">
    <citation type="submission" date="2020-08" db="EMBL/GenBank/DDBJ databases">
        <title>Genomic Encyclopedia of Type Strains, Phase IV (KMG-V): Genome sequencing to study the core and pangenomes of soil and plant-associated prokaryotes.</title>
        <authorList>
            <person name="Whitman W."/>
        </authorList>
    </citation>
    <scope>NUCLEOTIDE SEQUENCE [LARGE SCALE GENOMIC DNA]</scope>
    <source>
        <strain evidence="1 2">M2T3</strain>
    </source>
</reference>